<proteinExistence type="predicted"/>
<dbReference type="AlphaFoldDB" id="A0AAD1R2M8"/>
<evidence type="ECO:0000313" key="3">
    <source>
        <dbReference type="Proteomes" id="UP001295444"/>
    </source>
</evidence>
<reference evidence="2" key="1">
    <citation type="submission" date="2022-03" db="EMBL/GenBank/DDBJ databases">
        <authorList>
            <person name="Alioto T."/>
            <person name="Alioto T."/>
            <person name="Gomez Garrido J."/>
        </authorList>
    </citation>
    <scope>NUCLEOTIDE SEQUENCE</scope>
</reference>
<feature type="non-terminal residue" evidence="2">
    <location>
        <position position="66"/>
    </location>
</feature>
<dbReference type="Proteomes" id="UP001295444">
    <property type="component" value="Chromosome 01"/>
</dbReference>
<name>A0AAD1R2M8_PELCU</name>
<protein>
    <submittedName>
        <fullName evidence="2">Uncharacterized protein</fullName>
    </submittedName>
</protein>
<organism evidence="2 3">
    <name type="scientific">Pelobates cultripes</name>
    <name type="common">Western spadefoot toad</name>
    <dbReference type="NCBI Taxonomy" id="61616"/>
    <lineage>
        <taxon>Eukaryota</taxon>
        <taxon>Metazoa</taxon>
        <taxon>Chordata</taxon>
        <taxon>Craniata</taxon>
        <taxon>Vertebrata</taxon>
        <taxon>Euteleostomi</taxon>
        <taxon>Amphibia</taxon>
        <taxon>Batrachia</taxon>
        <taxon>Anura</taxon>
        <taxon>Pelobatoidea</taxon>
        <taxon>Pelobatidae</taxon>
        <taxon>Pelobates</taxon>
    </lineage>
</organism>
<accession>A0AAD1R2M8</accession>
<evidence type="ECO:0000256" key="1">
    <source>
        <dbReference type="SAM" id="MobiDB-lite"/>
    </source>
</evidence>
<evidence type="ECO:0000313" key="2">
    <source>
        <dbReference type="EMBL" id="CAH2222653.1"/>
    </source>
</evidence>
<sequence length="66" mass="7190">MAATAAPATPTPSRSAAHSPTLKMSDLLSVQLPSLVVPHDNDLATRRDKTGCKTFRKLFLQIWESL</sequence>
<gene>
    <name evidence="2" type="ORF">PECUL_23A032086</name>
</gene>
<dbReference type="EMBL" id="OW240912">
    <property type="protein sequence ID" value="CAH2222653.1"/>
    <property type="molecule type" value="Genomic_DNA"/>
</dbReference>
<keyword evidence="3" id="KW-1185">Reference proteome</keyword>
<feature type="region of interest" description="Disordered" evidence="1">
    <location>
        <begin position="1"/>
        <end position="20"/>
    </location>
</feature>